<comment type="caution">
    <text evidence="2">The sequence shown here is derived from an EMBL/GenBank/DDBJ whole genome shotgun (WGS) entry which is preliminary data.</text>
</comment>
<dbReference type="Proteomes" id="UP000578569">
    <property type="component" value="Unassembled WGS sequence"/>
</dbReference>
<keyword evidence="1" id="KW-1133">Transmembrane helix</keyword>
<evidence type="ECO:0000313" key="2">
    <source>
        <dbReference type="EMBL" id="MBB3763728.1"/>
    </source>
</evidence>
<evidence type="ECO:0000313" key="3">
    <source>
        <dbReference type="Proteomes" id="UP000578569"/>
    </source>
</evidence>
<dbReference type="InterPro" id="IPR009937">
    <property type="entry name" value="Phage_holin_3_6"/>
</dbReference>
<sequence>MLDKSEDPQQFDADKGIGDMLGKVVADARELAEAEVELAKVKALSHANRYRRPAILLGAALLFAIAGVVALILTIGAALATLIGPLGGGLIATLIALAIAGGLAMWAKSSLENIE</sequence>
<dbReference type="RefSeq" id="WP_183933057.1">
    <property type="nucleotide sequence ID" value="NZ_JACICF010000001.1"/>
</dbReference>
<name>A0A839YZH7_9SPHN</name>
<keyword evidence="1" id="KW-0472">Membrane</keyword>
<dbReference type="EMBL" id="JACICF010000001">
    <property type="protein sequence ID" value="MBB3763728.1"/>
    <property type="molecule type" value="Genomic_DNA"/>
</dbReference>
<feature type="transmembrane region" description="Helical" evidence="1">
    <location>
        <begin position="86"/>
        <end position="107"/>
    </location>
</feature>
<keyword evidence="3" id="KW-1185">Reference proteome</keyword>
<feature type="transmembrane region" description="Helical" evidence="1">
    <location>
        <begin position="54"/>
        <end position="80"/>
    </location>
</feature>
<organism evidence="2 3">
    <name type="scientific">Sphingomicrobium lutaoense</name>
    <dbReference type="NCBI Taxonomy" id="515949"/>
    <lineage>
        <taxon>Bacteria</taxon>
        <taxon>Pseudomonadati</taxon>
        <taxon>Pseudomonadota</taxon>
        <taxon>Alphaproteobacteria</taxon>
        <taxon>Sphingomonadales</taxon>
        <taxon>Sphingomonadaceae</taxon>
        <taxon>Sphingomicrobium</taxon>
    </lineage>
</organism>
<keyword evidence="1" id="KW-0812">Transmembrane</keyword>
<gene>
    <name evidence="2" type="ORF">FHS50_000751</name>
</gene>
<protein>
    <submittedName>
        <fullName evidence="2">Putative membrane protein YqjE</fullName>
    </submittedName>
</protein>
<accession>A0A839YZH7</accession>
<dbReference type="AlphaFoldDB" id="A0A839YZH7"/>
<reference evidence="2 3" key="1">
    <citation type="submission" date="2020-08" db="EMBL/GenBank/DDBJ databases">
        <title>Genomic Encyclopedia of Type Strains, Phase IV (KMG-IV): sequencing the most valuable type-strain genomes for metagenomic binning, comparative biology and taxonomic classification.</title>
        <authorList>
            <person name="Goeker M."/>
        </authorList>
    </citation>
    <scope>NUCLEOTIDE SEQUENCE [LARGE SCALE GENOMIC DNA]</scope>
    <source>
        <strain evidence="2 3">DSM 24194</strain>
    </source>
</reference>
<evidence type="ECO:0000256" key="1">
    <source>
        <dbReference type="SAM" id="Phobius"/>
    </source>
</evidence>
<proteinExistence type="predicted"/>
<dbReference type="Pfam" id="PF07332">
    <property type="entry name" value="Phage_holin_3_6"/>
    <property type="match status" value="1"/>
</dbReference>